<dbReference type="Gene3D" id="3.90.70.120">
    <property type="match status" value="1"/>
</dbReference>
<keyword evidence="6" id="KW-0677">Repeat</keyword>
<feature type="domain" description="Peptidase C76" evidence="15">
    <location>
        <begin position="13"/>
        <end position="225"/>
    </location>
</feature>
<reference evidence="16 17" key="1">
    <citation type="journal article" date="2000" name="J. Virol.">
        <title>Primary structure of the Herpesvirus ateles genome.</title>
        <authorList>
            <person name="Albrecht J.C."/>
        </authorList>
    </citation>
    <scope>NUCLEOTIDE SEQUENCE [LARGE SCALE GENOMIC DNA]</scope>
    <source>
        <strain evidence="16">73</strain>
    </source>
</reference>
<dbReference type="KEGG" id="vg:1450445"/>
<feature type="region of interest" description="Disordered" evidence="14">
    <location>
        <begin position="2315"/>
        <end position="2349"/>
    </location>
</feature>
<keyword evidence="11" id="KW-1127">Modulation of host ubiquitin pathway by viral deubiquitinase</keyword>
<keyword evidence="10" id="KW-0946">Virion</keyword>
<proteinExistence type="inferred from homology"/>
<dbReference type="GO" id="GO:0044423">
    <property type="term" value="C:virion component"/>
    <property type="evidence" value="ECO:0007669"/>
    <property type="project" value="UniProtKB-KW"/>
</dbReference>
<evidence type="ECO:0000256" key="9">
    <source>
        <dbReference type="ARBA" id="ARBA00022807"/>
    </source>
</evidence>
<evidence type="ECO:0000313" key="17">
    <source>
        <dbReference type="Proteomes" id="UP000008287"/>
    </source>
</evidence>
<protein>
    <submittedName>
        <fullName evidence="16">Large tegument protein</fullName>
    </submittedName>
</protein>
<keyword evidence="8" id="KW-0378">Hydrolase</keyword>
<keyword evidence="3" id="KW-0945">Host-virus interaction</keyword>
<evidence type="ECO:0000259" key="15">
    <source>
        <dbReference type="PROSITE" id="PS51521"/>
    </source>
</evidence>
<organism evidence="17">
    <name type="scientific">Ateline herpesvirus 3</name>
    <name type="common">AtHV-3</name>
    <name type="synonym">Herpesvirus ateles</name>
    <dbReference type="NCBI Taxonomy" id="85618"/>
    <lineage>
        <taxon>Viruses</taxon>
        <taxon>Duplodnaviria</taxon>
        <taxon>Heunggongvirae</taxon>
        <taxon>Peploviricota</taxon>
        <taxon>Herviviricetes</taxon>
        <taxon>Herpesvirales</taxon>
        <taxon>Orthoherpesviridae</taxon>
        <taxon>Gammaherpesvirinae</taxon>
        <taxon>Rhadinovirus</taxon>
        <taxon>Rhadinovirus atelinegamma3</taxon>
    </lineage>
</organism>
<evidence type="ECO:0000256" key="13">
    <source>
        <dbReference type="SAM" id="Coils"/>
    </source>
</evidence>
<feature type="compositionally biased region" description="Low complexity" evidence="14">
    <location>
        <begin position="294"/>
        <end position="311"/>
    </location>
</feature>
<evidence type="ECO:0000256" key="4">
    <source>
        <dbReference type="ARBA" id="ARBA00022662"/>
    </source>
</evidence>
<dbReference type="Proteomes" id="UP000008287">
    <property type="component" value="Segment"/>
</dbReference>
<keyword evidence="13" id="KW-0175">Coiled coil</keyword>
<keyword evidence="5" id="KW-0645">Protease</keyword>
<dbReference type="GO" id="GO:0006508">
    <property type="term" value="P:proteolysis"/>
    <property type="evidence" value="ECO:0007669"/>
    <property type="project" value="UniProtKB-KW"/>
</dbReference>
<evidence type="ECO:0000256" key="6">
    <source>
        <dbReference type="ARBA" id="ARBA00022737"/>
    </source>
</evidence>
<dbReference type="GO" id="GO:0004843">
    <property type="term" value="F:cysteine-type deubiquitinase activity"/>
    <property type="evidence" value="ECO:0007669"/>
    <property type="project" value="InterPro"/>
</dbReference>
<accession>Q9YTK3</accession>
<dbReference type="HAMAP" id="MF_04044">
    <property type="entry name" value="HSV_LTP"/>
    <property type="match status" value="1"/>
</dbReference>
<feature type="compositionally biased region" description="Polar residues" evidence="14">
    <location>
        <begin position="2339"/>
        <end position="2349"/>
    </location>
</feature>
<feature type="compositionally biased region" description="Low complexity" evidence="14">
    <location>
        <begin position="252"/>
        <end position="287"/>
    </location>
</feature>
<dbReference type="GeneID" id="1450445"/>
<keyword evidence="4" id="KW-1130">Modulation of host ubiquitin pathway by virus</keyword>
<keyword evidence="1" id="KW-1048">Host nucleus</keyword>
<dbReference type="PIR" id="T42977">
    <property type="entry name" value="T42977"/>
</dbReference>
<keyword evidence="12" id="KW-1035">Host cytoplasm</keyword>
<evidence type="ECO:0000256" key="1">
    <source>
        <dbReference type="ARBA" id="ARBA00022562"/>
    </source>
</evidence>
<feature type="compositionally biased region" description="Basic and acidic residues" evidence="14">
    <location>
        <begin position="333"/>
        <end position="351"/>
    </location>
</feature>
<evidence type="ECO:0000256" key="2">
    <source>
        <dbReference type="ARBA" id="ARBA00022580"/>
    </source>
</evidence>
<evidence type="ECO:0000256" key="14">
    <source>
        <dbReference type="SAM" id="MobiDB-lite"/>
    </source>
</evidence>
<dbReference type="InterPro" id="IPR034702">
    <property type="entry name" value="HSV_LTP"/>
</dbReference>
<keyword evidence="17" id="KW-1185">Reference proteome</keyword>
<dbReference type="Pfam" id="PF04843">
    <property type="entry name" value="Herpes_teg_N"/>
    <property type="match status" value="1"/>
</dbReference>
<keyword evidence="9" id="KW-0788">Thiol protease</keyword>
<dbReference type="PROSITE" id="PS51521">
    <property type="entry name" value="HTUSP"/>
    <property type="match status" value="1"/>
</dbReference>
<evidence type="ECO:0000256" key="3">
    <source>
        <dbReference type="ARBA" id="ARBA00022581"/>
    </source>
</evidence>
<feature type="coiled-coil region" evidence="13">
    <location>
        <begin position="1286"/>
        <end position="1320"/>
    </location>
</feature>
<feature type="compositionally biased region" description="Polar residues" evidence="14">
    <location>
        <begin position="352"/>
        <end position="362"/>
    </location>
</feature>
<evidence type="ECO:0000256" key="10">
    <source>
        <dbReference type="ARBA" id="ARBA00022844"/>
    </source>
</evidence>
<evidence type="ECO:0000256" key="12">
    <source>
        <dbReference type="ARBA" id="ARBA00023200"/>
    </source>
</evidence>
<feature type="compositionally biased region" description="Pro residues" evidence="14">
    <location>
        <begin position="2322"/>
        <end position="2333"/>
    </location>
</feature>
<feature type="region of interest" description="Disordered" evidence="14">
    <location>
        <begin position="328"/>
        <end position="385"/>
    </location>
</feature>
<keyword evidence="2" id="KW-0920">Virion tegument</keyword>
<evidence type="ECO:0000256" key="7">
    <source>
        <dbReference type="ARBA" id="ARBA00022786"/>
    </source>
</evidence>
<sequence>MEIHPIFQKLHLEGIASTHQADKKYGQYAGSQCLSNCVMFLVSSYYNDETPITSLHGLNDILKYGAKIDFILRRSGQLGHNQYAQLHHIPGFIVGPEWACFIYQSIEMFGMLGYESPINEPFVASLKSLLSKNYNTTVQYFLAICNSKSMGILIKEKKIFIFDPHSCPLIPNSPAHVLSTSNVNDAIEYLSPPNAQYTGSFLYFVPKEYIGHSHYIMNHYRVITYEKLHGPNIDLTTQEGIIIEVSPPNTPKPTRTPKSPKPSKTPTTPKAPKVSSPPKTPKPSANPYDKSSKPAKAQKPPKQSKNPSSKNTTLTPKHTTIEEHLQEFSQSEANKEQEHTPFSHPTERKTPGTDSLLSGINSNKRKREDDLESNGNVSSKLKEDEDGWIDDIPTLNVSDTEATNSDQETIYMIGDENIHDWSYVDDDTDDTLDINFVQLDKVITSLQNIPINNTFPTIIDKPSNRHIKEGKALHAIDRILTNIIIEHGLITSPPNSMSKCKSLLQFVVLWSEKLSIPTKDLKTLLKTNLIITEIAKVASTKLTNNIFKNNIITKLNKCMEKIKLETGDNYKQLLALISHKSTTIQYATTEIELKNISSMFTSELGEDFSVICTNEEYTAILLAIENLKEKIFSRKQELHAEEIYFQSVIIAMETFQPIPLPTKVLEIQPLEKSKVFLEKLKPVEQKLTTEVNELLTDLLHNIKQDATEILPVPDFTTILKNIQSTLQLLHTCVTDLNIDKEVIGSTIQQLSYIGWEVAELSHKQWNFPPASPIIPLQLLDEIKTEVQRVTAKQQTQETLNQILSDVQSLLSQAEQSSTLSIPILQHYITQAGTLVGESKNETFESLRDTVQKLSTSEEFLKNLINSTTLLNIQTQIKDISDILLSNQYMYQSETIKHAFLEKSNTLIGEAIQLINLKKYTDLTQPILIAVKRFLSEAKFKDSDNIYEIIYTLTSIGSLLSNSPTIEALKDTLKSIDTLKPKLATVSKPLKRELYNVMRKLQKDLKTQLQKQELENWKMEVETFASTPGRDVNAFIQSAPSTKARKYAKEVLKDQIQEMDIDVSPESIIDDNIKANGQKAWKKIQSAFQDLNFSILTADDWLSLAKEYSRPDSSLFTTIGPTLLKLVEEVFVSIQNIKDAKLKSLLPNGPAFTSPKLDWIHFYEDNVNFHLKTINLPKISTIAHTIGHELSMLSQALNSKTLPEAVVGTPLEQHAAKFSCMFKTLEATWHDHQVDTRTKIDEYIEDLRNDTKKHLVAPQIQAPVRFLTPEDIQEMNTLPQMFKDSLLDNENRLLSSQKNEFRMLENTVKAAEAQYKATQEEIISNMTDAINSLLPLAPPYILTIPTIPTDPLKYVENIIHDKHLINAEPYYITLECLNWLNTTCKTLLSICPKSQKQRLVVIDQSINKNINIATHLYNLEKTANTTEDPTLLKKAISDLDPKRVQGGQATKDSWKVKLQQMKALLDNISESSQILASLDILCGTTLTTISTTHLGELLHKAETLQKDTESLSPTNPDMLSKISELIHFIKFKRGFFSYYEERQKQVFLRYPLTQMIETSQSDILNNMLRLTLLVLIRNKEASAWTWTETLPSIDPNKPAYVPPNKGPPLHMQPIFENFLETQILDPNFSKVFPSDDRPLAGIAQARLGIDSSVLLARTFQDIQKHAEDVLTAYKNSIISEAQNEFMAMTLYCHIIKIIMNDLHPQTMHPDTVPIYVNHTKLIQIILTMWPKLIKASLCQKSFQEATLLLHKTLKPLFLKVSELTLENNIHNSKCDCSDALLFFPKKWKPIDIQSVMWEHPSFMSICKNQARARITFLTLALKIIDPTILNQLWSSLNPANTSEPTSYSLLFNYLIASEFDKTVPSTFLEPGNPNPVYAYGIQTGNIMGTNSYIQQKTTHHPKVTAFEIALGAIIFQIPIKIFITDKNPVLTSPELGDMLLVSELLDCTGTSEPFKTMLEAPKHPLHTNLNKQYVSPQHEIEIFARQASWLQHVLSTSNFKENIIVTIDNSATFLNAYTVPENFGPTQDSFCFIPKTDSLQWPRHTFTTFMPLVEIPTNIDLYYATVTEPFENTVLSTMFNVFPKELLPAPDIPEQRPPSKIPTPTEEKTYNIEYTSKNSDHENKLKQTTPIPFNNQEEIITAPSTTELSYKTQYLQNPMRPSAEPQIEDIFSKLNISETKHIAETPLLYPPKPPKTKTFLSPVHNKTNDPKSIIVSEHTNVKIRPDNLPLNGSCFKEINAPNQNISNVPCVIPDHKVPLNIRHYKNDGIIYEVPTTTHTPSYSKPQIFLANTNNNFKPIAKPHQYNQIPKPKIFLNHDLKEPPSQPHPSQPNQPPKKSTDLQQSAQQKNSVLTTLPAPSFTIQHKPIISISDNYTPNRPQKLSPLPSIKTKPYITLEDIQNNTEALYDKSPITIPIAENLAIEPIISVSYLEKKVKETKFILLEFIKHTKLNVIKTTNLLINQIMKIKALYL</sequence>
<organismHost>
    <name type="scientific">Ateles</name>
    <dbReference type="NCBI Taxonomy" id="9506"/>
</organismHost>
<dbReference type="GO" id="GO:0039648">
    <property type="term" value="P:symbiont-mediated perturbation of host ubiquitin-like protein modification"/>
    <property type="evidence" value="ECO:0007669"/>
    <property type="project" value="UniProtKB-KW"/>
</dbReference>
<dbReference type="InterPro" id="IPR006928">
    <property type="entry name" value="Herpes_teg_USP"/>
</dbReference>
<evidence type="ECO:0000256" key="8">
    <source>
        <dbReference type="ARBA" id="ARBA00022801"/>
    </source>
</evidence>
<dbReference type="InterPro" id="IPR038765">
    <property type="entry name" value="Papain-like_cys_pep_sf"/>
</dbReference>
<dbReference type="RefSeq" id="NP_048035.1">
    <property type="nucleotide sequence ID" value="NC_001987.1"/>
</dbReference>
<keyword evidence="7" id="KW-0833">Ubl conjugation pathway</keyword>
<dbReference type="SUPFAM" id="SSF54001">
    <property type="entry name" value="Cysteine proteinases"/>
    <property type="match status" value="1"/>
</dbReference>
<evidence type="ECO:0000256" key="11">
    <source>
        <dbReference type="ARBA" id="ARBA00022876"/>
    </source>
</evidence>
<dbReference type="EMBL" id="AF083424">
    <property type="protein sequence ID" value="AAC95588.1"/>
    <property type="molecule type" value="Genomic_DNA"/>
</dbReference>
<evidence type="ECO:0000313" key="16">
    <source>
        <dbReference type="EMBL" id="AAC95588.1"/>
    </source>
</evidence>
<feature type="region of interest" description="Disordered" evidence="14">
    <location>
        <begin position="239"/>
        <end position="316"/>
    </location>
</feature>
<evidence type="ECO:0000256" key="5">
    <source>
        <dbReference type="ARBA" id="ARBA00022670"/>
    </source>
</evidence>
<name>Q9YTK3_ATHV3</name>